<reference evidence="3" key="1">
    <citation type="submission" date="2020-01" db="EMBL/GenBank/DDBJ databases">
        <authorList>
            <consortium name="DOE Joint Genome Institute"/>
            <person name="Haridas S."/>
            <person name="Albert R."/>
            <person name="Binder M."/>
            <person name="Bloem J."/>
            <person name="Labutti K."/>
            <person name="Salamov A."/>
            <person name="Andreopoulos B."/>
            <person name="Baker S.E."/>
            <person name="Barry K."/>
            <person name="Bills G."/>
            <person name="Bluhm B.H."/>
            <person name="Cannon C."/>
            <person name="Castanera R."/>
            <person name="Culley D.E."/>
            <person name="Daum C."/>
            <person name="Ezra D."/>
            <person name="Gonzalez J.B."/>
            <person name="Henrissat B."/>
            <person name="Kuo A."/>
            <person name="Liang C."/>
            <person name="Lipzen A."/>
            <person name="Lutzoni F."/>
            <person name="Magnuson J."/>
            <person name="Mondo S."/>
            <person name="Nolan M."/>
            <person name="Ohm R."/>
            <person name="Pangilinan J."/>
            <person name="Park H.-J."/>
            <person name="Ramirez L."/>
            <person name="Alfaro M."/>
            <person name="Sun H."/>
            <person name="Tritt A."/>
            <person name="Yoshinaga Y."/>
            <person name="Zwiers L.-H."/>
            <person name="Turgeon B.G."/>
            <person name="Goodwin S.B."/>
            <person name="Spatafora J.W."/>
            <person name="Crous P.W."/>
            <person name="Grigoriev I.V."/>
        </authorList>
    </citation>
    <scope>NUCLEOTIDE SEQUENCE</scope>
    <source>
        <strain evidence="3">CBS 342.82</strain>
    </source>
</reference>
<name>A0A6J3M1K4_9PEZI</name>
<dbReference type="Proteomes" id="UP000504637">
    <property type="component" value="Unplaced"/>
</dbReference>
<dbReference type="GeneID" id="54359253"/>
<evidence type="ECO:0000313" key="3">
    <source>
        <dbReference type="RefSeq" id="XP_033458946.1"/>
    </source>
</evidence>
<accession>A0A6J3M1K4</accession>
<dbReference type="PANTHER" id="PTHR24148:SF73">
    <property type="entry name" value="HET DOMAIN PROTEIN (AFU_ORTHOLOGUE AFUA_8G01020)"/>
    <property type="match status" value="1"/>
</dbReference>
<sequence>MRQSLSSSFDEKLFVFLLECLCQEETTIVSPASQDHNSIYQPLPKDNASFRLITLLPAPSLKETVRCRLSHSSSLDKPKYEAISFVWGSQENKCKVLIDDQDFSITQNLHEVLLTLRDLSVSKVIWVDAICIDQSNLEERASQVKLMGKLFQIAERVVAWLG</sequence>
<dbReference type="OrthoDB" id="3553147at2759"/>
<organism evidence="3">
    <name type="scientific">Dissoconium aciculare CBS 342.82</name>
    <dbReference type="NCBI Taxonomy" id="1314786"/>
    <lineage>
        <taxon>Eukaryota</taxon>
        <taxon>Fungi</taxon>
        <taxon>Dikarya</taxon>
        <taxon>Ascomycota</taxon>
        <taxon>Pezizomycotina</taxon>
        <taxon>Dothideomycetes</taxon>
        <taxon>Dothideomycetidae</taxon>
        <taxon>Mycosphaerellales</taxon>
        <taxon>Dissoconiaceae</taxon>
        <taxon>Dissoconium</taxon>
    </lineage>
</organism>
<dbReference type="RefSeq" id="XP_033458946.1">
    <property type="nucleotide sequence ID" value="XM_033601453.1"/>
</dbReference>
<dbReference type="Pfam" id="PF06985">
    <property type="entry name" value="HET"/>
    <property type="match status" value="1"/>
</dbReference>
<proteinExistence type="predicted"/>
<dbReference type="PANTHER" id="PTHR24148">
    <property type="entry name" value="ANKYRIN REPEAT DOMAIN-CONTAINING PROTEIN 39 HOMOLOG-RELATED"/>
    <property type="match status" value="1"/>
</dbReference>
<keyword evidence="2" id="KW-1185">Reference proteome</keyword>
<reference evidence="3" key="2">
    <citation type="submission" date="2020-04" db="EMBL/GenBank/DDBJ databases">
        <authorList>
            <consortium name="NCBI Genome Project"/>
        </authorList>
    </citation>
    <scope>NUCLEOTIDE SEQUENCE</scope>
    <source>
        <strain evidence="3">CBS 342.82</strain>
    </source>
</reference>
<feature type="non-terminal residue" evidence="3">
    <location>
        <position position="162"/>
    </location>
</feature>
<protein>
    <recommendedName>
        <fullName evidence="1">Heterokaryon incompatibility domain-containing protein</fullName>
    </recommendedName>
</protein>
<evidence type="ECO:0000313" key="2">
    <source>
        <dbReference type="Proteomes" id="UP000504637"/>
    </source>
</evidence>
<evidence type="ECO:0000259" key="1">
    <source>
        <dbReference type="Pfam" id="PF06985"/>
    </source>
</evidence>
<gene>
    <name evidence="3" type="ORF">K489DRAFT_320418</name>
</gene>
<dbReference type="InterPro" id="IPR052895">
    <property type="entry name" value="HetReg/Transcr_Mod"/>
</dbReference>
<feature type="domain" description="Heterokaryon incompatibility" evidence="1">
    <location>
        <begin position="80"/>
        <end position="162"/>
    </location>
</feature>
<reference evidence="3" key="3">
    <citation type="submission" date="2025-08" db="UniProtKB">
        <authorList>
            <consortium name="RefSeq"/>
        </authorList>
    </citation>
    <scope>IDENTIFICATION</scope>
    <source>
        <strain evidence="3">CBS 342.82</strain>
    </source>
</reference>
<dbReference type="AlphaFoldDB" id="A0A6J3M1K4"/>
<dbReference type="InterPro" id="IPR010730">
    <property type="entry name" value="HET"/>
</dbReference>